<dbReference type="Proteomes" id="UP000225108">
    <property type="component" value="Unassembled WGS sequence"/>
</dbReference>
<evidence type="ECO:0000313" key="2">
    <source>
        <dbReference type="EMBL" id="PHV64500.1"/>
    </source>
</evidence>
<accession>A0A2G3PFB3</accession>
<proteinExistence type="predicted"/>
<evidence type="ECO:0008006" key="4">
    <source>
        <dbReference type="Google" id="ProtNLM"/>
    </source>
</evidence>
<comment type="caution">
    <text evidence="2">The sequence shown here is derived from an EMBL/GenBank/DDBJ whole genome shotgun (WGS) entry which is preliminary data.</text>
</comment>
<dbReference type="Gene3D" id="1.20.1260.10">
    <property type="match status" value="1"/>
</dbReference>
<dbReference type="RefSeq" id="WP_099385116.1">
    <property type="nucleotide sequence ID" value="NZ_PEBD01000013.1"/>
</dbReference>
<evidence type="ECO:0000313" key="3">
    <source>
        <dbReference type="Proteomes" id="UP000225108"/>
    </source>
</evidence>
<organism evidence="2 3">
    <name type="scientific">Williamsia marianensis</name>
    <dbReference type="NCBI Taxonomy" id="85044"/>
    <lineage>
        <taxon>Bacteria</taxon>
        <taxon>Bacillati</taxon>
        <taxon>Actinomycetota</taxon>
        <taxon>Actinomycetes</taxon>
        <taxon>Mycobacteriales</taxon>
        <taxon>Nocardiaceae</taxon>
        <taxon>Williamsia</taxon>
    </lineage>
</organism>
<dbReference type="EMBL" id="PEBD01000013">
    <property type="protein sequence ID" value="PHV64500.1"/>
    <property type="molecule type" value="Genomic_DNA"/>
</dbReference>
<gene>
    <name evidence="2" type="ORF">CSW57_23995</name>
</gene>
<evidence type="ECO:0000256" key="1">
    <source>
        <dbReference type="SAM" id="MobiDB-lite"/>
    </source>
</evidence>
<dbReference type="InterPro" id="IPR009078">
    <property type="entry name" value="Ferritin-like_SF"/>
</dbReference>
<name>A0A2G3PFB3_WILMA</name>
<feature type="region of interest" description="Disordered" evidence="1">
    <location>
        <begin position="222"/>
        <end position="242"/>
    </location>
</feature>
<reference evidence="2 3" key="1">
    <citation type="submission" date="2017-10" db="EMBL/GenBank/DDBJ databases">
        <title>The draft genome sequence of Williamsia sp. BULT 1.1 isolated from the semi-arid grassland soils from South Africa.</title>
        <authorList>
            <person name="Kabwe M.H."/>
            <person name="Govender N."/>
            <person name="Mutseka Lunga P."/>
            <person name="Vikram S."/>
            <person name="Makhalanyane T.P."/>
        </authorList>
    </citation>
    <scope>NUCLEOTIDE SEQUENCE [LARGE SCALE GENOMIC DNA]</scope>
    <source>
        <strain evidence="2 3">BULT 1.1</strain>
    </source>
</reference>
<protein>
    <recommendedName>
        <fullName evidence="4">Ferritin-like domain-containing protein</fullName>
    </recommendedName>
</protein>
<sequence length="341" mass="35949">MSTTSTTLRQQLRTILTLTNTEIQIAETRTAQARTEAVRRELTENAENGRLRAQAIEEAIRDLGGLPDVIRPIAGRLAASVKALAEQAQPLDEALLGDLALEHQLLDRARYVKALATAENETPVITLSEQLINAHESTVVWLTTLLAEEAIGGPVALRRGPLQAASGAALRAASIPATLTARGVDRAVDAIRNAPAQVSALFDRTEEAGEAALGRAAKAGQDALARTSRAGDTARKTASASRDAALEAAEETARANGANDAADRLHAAREGTGTIDPADLPIDDYESLNVSSVVAAIKELEKPSDVRLVIAYEEAHKNRHGVVSAAQTRIAAIAQEVVGVK</sequence>
<dbReference type="SUPFAM" id="SSF47240">
    <property type="entry name" value="Ferritin-like"/>
    <property type="match status" value="1"/>
</dbReference>
<dbReference type="InterPro" id="IPR012347">
    <property type="entry name" value="Ferritin-like"/>
</dbReference>
<dbReference type="AlphaFoldDB" id="A0A2G3PFB3"/>